<sequence>MASTTINVTDAKKCTIEHLSSGEKEYPSMENKFGTLCGGAGNSHFLHSFVAATECRVLQAFDAAMWMPYVPVLLWKLKIFSPVIAGDFDQRWSRRSKHERCICFV</sequence>
<organism evidence="1 2">
    <name type="scientific">Solanum bulbocastanum</name>
    <name type="common">Wild potato</name>
    <dbReference type="NCBI Taxonomy" id="147425"/>
    <lineage>
        <taxon>Eukaryota</taxon>
        <taxon>Viridiplantae</taxon>
        <taxon>Streptophyta</taxon>
        <taxon>Embryophyta</taxon>
        <taxon>Tracheophyta</taxon>
        <taxon>Spermatophyta</taxon>
        <taxon>Magnoliopsida</taxon>
        <taxon>eudicotyledons</taxon>
        <taxon>Gunneridae</taxon>
        <taxon>Pentapetalae</taxon>
        <taxon>asterids</taxon>
        <taxon>lamiids</taxon>
        <taxon>Solanales</taxon>
        <taxon>Solanaceae</taxon>
        <taxon>Solanoideae</taxon>
        <taxon>Solaneae</taxon>
        <taxon>Solanum</taxon>
    </lineage>
</organism>
<reference evidence="1 2" key="1">
    <citation type="submission" date="2024-02" db="EMBL/GenBank/DDBJ databases">
        <title>de novo genome assembly of Solanum bulbocastanum strain 11H21.</title>
        <authorList>
            <person name="Hosaka A.J."/>
        </authorList>
    </citation>
    <scope>NUCLEOTIDE SEQUENCE [LARGE SCALE GENOMIC DNA]</scope>
    <source>
        <tissue evidence="1">Young leaves</tissue>
    </source>
</reference>
<dbReference type="AlphaFoldDB" id="A0AAN8Y5S7"/>
<gene>
    <name evidence="1" type="ORF">RDI58_022451</name>
</gene>
<name>A0AAN8Y5S7_SOLBU</name>
<keyword evidence="2" id="KW-1185">Reference proteome</keyword>
<comment type="caution">
    <text evidence="1">The sequence shown here is derived from an EMBL/GenBank/DDBJ whole genome shotgun (WGS) entry which is preliminary data.</text>
</comment>
<evidence type="ECO:0000313" key="2">
    <source>
        <dbReference type="Proteomes" id="UP001371456"/>
    </source>
</evidence>
<evidence type="ECO:0000313" key="1">
    <source>
        <dbReference type="EMBL" id="KAK6780267.1"/>
    </source>
</evidence>
<dbReference type="Proteomes" id="UP001371456">
    <property type="component" value="Unassembled WGS sequence"/>
</dbReference>
<dbReference type="EMBL" id="JBANQN010000009">
    <property type="protein sequence ID" value="KAK6780267.1"/>
    <property type="molecule type" value="Genomic_DNA"/>
</dbReference>
<proteinExistence type="predicted"/>
<accession>A0AAN8Y5S7</accession>
<protein>
    <submittedName>
        <fullName evidence="1">Uncharacterized protein</fullName>
    </submittedName>
</protein>